<evidence type="ECO:0000256" key="6">
    <source>
        <dbReference type="ARBA" id="ARBA00022903"/>
    </source>
</evidence>
<dbReference type="PANTHER" id="PTHR30413">
    <property type="entry name" value="INNER MEMBRANE TRANSPORT PERMEASE"/>
    <property type="match status" value="1"/>
</dbReference>
<evidence type="ECO:0000256" key="3">
    <source>
        <dbReference type="ARBA" id="ARBA00022475"/>
    </source>
</evidence>
<feature type="transmembrane region" description="Helical" evidence="9">
    <location>
        <begin position="233"/>
        <end position="249"/>
    </location>
</feature>
<dbReference type="InterPro" id="IPR047817">
    <property type="entry name" value="ABC2_TM_bact-type"/>
</dbReference>
<evidence type="ECO:0000256" key="7">
    <source>
        <dbReference type="ARBA" id="ARBA00022989"/>
    </source>
</evidence>
<feature type="transmembrane region" description="Helical" evidence="9">
    <location>
        <begin position="111"/>
        <end position="132"/>
    </location>
</feature>
<evidence type="ECO:0000256" key="5">
    <source>
        <dbReference type="ARBA" id="ARBA00022692"/>
    </source>
</evidence>
<gene>
    <name evidence="11" type="ORF">MNB_SM-6-1186</name>
</gene>
<protein>
    <submittedName>
        <fullName evidence="11">Capsular polysaccharide ABC transporter, permease protein KpsM</fullName>
    </submittedName>
</protein>
<dbReference type="InterPro" id="IPR013525">
    <property type="entry name" value="ABC2_TM"/>
</dbReference>
<dbReference type="GO" id="GO:0140359">
    <property type="term" value="F:ABC-type transporter activity"/>
    <property type="evidence" value="ECO:0007669"/>
    <property type="project" value="InterPro"/>
</dbReference>
<evidence type="ECO:0000259" key="10">
    <source>
        <dbReference type="PROSITE" id="PS51012"/>
    </source>
</evidence>
<evidence type="ECO:0000256" key="9">
    <source>
        <dbReference type="SAM" id="Phobius"/>
    </source>
</evidence>
<keyword evidence="2" id="KW-0813">Transport</keyword>
<feature type="transmembrane region" description="Helical" evidence="9">
    <location>
        <begin position="171"/>
        <end position="191"/>
    </location>
</feature>
<evidence type="ECO:0000256" key="2">
    <source>
        <dbReference type="ARBA" id="ARBA00022448"/>
    </source>
</evidence>
<dbReference type="InterPro" id="IPR000412">
    <property type="entry name" value="ABC_2_transport"/>
</dbReference>
<reference evidence="11" key="1">
    <citation type="submission" date="2016-10" db="EMBL/GenBank/DDBJ databases">
        <authorList>
            <person name="de Groot N.N."/>
        </authorList>
    </citation>
    <scope>NUCLEOTIDE SEQUENCE</scope>
</reference>
<evidence type="ECO:0000313" key="11">
    <source>
        <dbReference type="EMBL" id="SFV65340.1"/>
    </source>
</evidence>
<evidence type="ECO:0000256" key="8">
    <source>
        <dbReference type="ARBA" id="ARBA00023136"/>
    </source>
</evidence>
<sequence length="259" mass="29941">MTKRSSFTIFKSVVLALFLREVQTRFGTKKLGYFWAVFDAMFMVMIFAGLKSLISSKSMPGIDYPVYLATTFLAFFLWKNIVRNTMNAFSANKALFAYKQVKPFDTLVTRLLLEMLVSSVATLVFIAIGLYIGLDLSVKNFNMVIVAVLWLCLFGFAIGLMSAVFAYFYEFYAKVIGIVMAPLMWISAIMYSVDSLPPVARKIVLLNPLAHFMEMIHGFYFHKLTTEYVNYEYMLYWTLIPLWIGLFFYKRSEKRILMS</sequence>
<keyword evidence="4" id="KW-0762">Sugar transport</keyword>
<keyword evidence="7 9" id="KW-1133">Transmembrane helix</keyword>
<feature type="transmembrane region" description="Helical" evidence="9">
    <location>
        <begin position="61"/>
        <end position="78"/>
    </location>
</feature>
<dbReference type="PANTHER" id="PTHR30413:SF10">
    <property type="entry name" value="CAPSULE POLYSACCHARIDE EXPORT INNER-MEMBRANE PROTEIN CTRC"/>
    <property type="match status" value="1"/>
</dbReference>
<proteinExistence type="predicted"/>
<feature type="transmembrane region" description="Helical" evidence="9">
    <location>
        <begin position="34"/>
        <end position="54"/>
    </location>
</feature>
<keyword evidence="6" id="KW-0972">Capsule biogenesis/degradation</keyword>
<dbReference type="GO" id="GO:0043190">
    <property type="term" value="C:ATP-binding cassette (ABC) transporter complex"/>
    <property type="evidence" value="ECO:0007669"/>
    <property type="project" value="InterPro"/>
</dbReference>
<dbReference type="EMBL" id="FPHK01000088">
    <property type="protein sequence ID" value="SFV65340.1"/>
    <property type="molecule type" value="Genomic_DNA"/>
</dbReference>
<keyword evidence="8 9" id="KW-0472">Membrane</keyword>
<dbReference type="PROSITE" id="PS51012">
    <property type="entry name" value="ABC_TM2"/>
    <property type="match status" value="1"/>
</dbReference>
<evidence type="ECO:0000256" key="1">
    <source>
        <dbReference type="ARBA" id="ARBA00004651"/>
    </source>
</evidence>
<dbReference type="Pfam" id="PF01061">
    <property type="entry name" value="ABC2_membrane"/>
    <property type="match status" value="1"/>
</dbReference>
<feature type="domain" description="ABC transmembrane type-2" evidence="10">
    <location>
        <begin position="31"/>
        <end position="252"/>
    </location>
</feature>
<keyword evidence="3" id="KW-1003">Cell membrane</keyword>
<name>A0A1W1CHI7_9ZZZZ</name>
<dbReference type="AlphaFoldDB" id="A0A1W1CHI7"/>
<comment type="subcellular location">
    <subcellularLocation>
        <location evidence="1">Cell membrane</location>
        <topology evidence="1">Multi-pass membrane protein</topology>
    </subcellularLocation>
</comment>
<evidence type="ECO:0000256" key="4">
    <source>
        <dbReference type="ARBA" id="ARBA00022597"/>
    </source>
</evidence>
<keyword evidence="5 9" id="KW-0812">Transmembrane</keyword>
<dbReference type="PRINTS" id="PR00164">
    <property type="entry name" value="ABC2TRNSPORT"/>
</dbReference>
<dbReference type="GO" id="GO:0015920">
    <property type="term" value="P:lipopolysaccharide transport"/>
    <property type="evidence" value="ECO:0007669"/>
    <property type="project" value="TreeGrafter"/>
</dbReference>
<accession>A0A1W1CHI7</accession>
<organism evidence="11">
    <name type="scientific">hydrothermal vent metagenome</name>
    <dbReference type="NCBI Taxonomy" id="652676"/>
    <lineage>
        <taxon>unclassified sequences</taxon>
        <taxon>metagenomes</taxon>
        <taxon>ecological metagenomes</taxon>
    </lineage>
</organism>
<feature type="transmembrane region" description="Helical" evidence="9">
    <location>
        <begin position="144"/>
        <end position="165"/>
    </location>
</feature>